<sequence length="629" mass="73254">MKINIGSGTNWNKINWKTIDFDNKTEHIIDLRNSYSIPLDDNECKKIYCSHFIEHLADHSVSNLFKEAYRVLEYGGIFRISCLDVEKAINEYKIGNEDFFHEKELLLKGDNLEDRLLNFISSFKCYRYGGKENYIGGPIGHAEDVKNKINLPIDEFVHWATSQIPENAYYKSHINGWYFSKIKIFLEKSGFEVIFKSSYQNSCDEELRQECFDNRPIQSVFVEAIKLPGEFRCRGCGETKDFSYVKLNPEFGVPITKCNNCGFVQSAPVPPQYLDYYYKKQFRLERTNYNSNQLEFFDLRARYQKEFIEKYSSMITFEKVLDIGSGIGALPKLFSKTCDKTFAYDPDPKIGHYYNESNIIFFDDINLVNNEKDSFDLVTCSHVFEHVLEPYSFLNNISELLKEDGYLFLEVPLESIEFLNSKKFVTGSGHFNHYNMDYLVKFLGNLNSFKLVQWELSGPSLSGFINGTEDLKSNLLNKGQDGNYIHFRALLKKNNISMYDTQTELNLSYFFEYIRSVEKSLSSAKASITKFENNISKIESTNINLKLKNNKMEEDVSRLEDELKKLEISLSHEKNKHDTMKTNMITKNAKLKKELDKFRKDLSLIQKSSSWKLTKPLRFVVGKVKSLLM</sequence>
<dbReference type="EMBL" id="JAWRCN010000001">
    <property type="protein sequence ID" value="MDW6018304.1"/>
    <property type="molecule type" value="Genomic_DNA"/>
</dbReference>
<dbReference type="Gene3D" id="3.40.50.150">
    <property type="entry name" value="Vaccinia Virus protein VP39"/>
    <property type="match status" value="2"/>
</dbReference>
<dbReference type="GO" id="GO:0032259">
    <property type="term" value="P:methylation"/>
    <property type="evidence" value="ECO:0007669"/>
    <property type="project" value="UniProtKB-KW"/>
</dbReference>
<organism evidence="3 4">
    <name type="scientific">Vibrio plantisponsor</name>
    <dbReference type="NCBI Taxonomy" id="664643"/>
    <lineage>
        <taxon>Bacteria</taxon>
        <taxon>Pseudomonadati</taxon>
        <taxon>Pseudomonadota</taxon>
        <taxon>Gammaproteobacteria</taxon>
        <taxon>Vibrionales</taxon>
        <taxon>Vibrionaceae</taxon>
        <taxon>Vibrio</taxon>
    </lineage>
</organism>
<dbReference type="CDD" id="cd02440">
    <property type="entry name" value="AdoMet_MTases"/>
    <property type="match status" value="1"/>
</dbReference>
<dbReference type="RefSeq" id="WP_171138878.1">
    <property type="nucleotide sequence ID" value="NZ_AP024893.1"/>
</dbReference>
<keyword evidence="3" id="KW-0808">Transferase</keyword>
<keyword evidence="3" id="KW-0489">Methyltransferase</keyword>
<dbReference type="GO" id="GO:0008168">
    <property type="term" value="F:methyltransferase activity"/>
    <property type="evidence" value="ECO:0007669"/>
    <property type="project" value="UniProtKB-KW"/>
</dbReference>
<reference evidence="3 4" key="1">
    <citation type="submission" date="2023-11" db="EMBL/GenBank/DDBJ databases">
        <title>Plant-associative lifestyle of Vibrio porteresiae and its evolutionary dynamics.</title>
        <authorList>
            <person name="Rameshkumar N."/>
            <person name="Kirti K."/>
        </authorList>
    </citation>
    <scope>NUCLEOTIDE SEQUENCE [LARGE SCALE GENOMIC DNA]</scope>
    <source>
        <strain evidence="3 4">MSSRF60</strain>
    </source>
</reference>
<evidence type="ECO:0000256" key="1">
    <source>
        <dbReference type="SAM" id="Coils"/>
    </source>
</evidence>
<name>A0ABU4IJM0_9VIBR</name>
<dbReference type="InterPro" id="IPR029063">
    <property type="entry name" value="SAM-dependent_MTases_sf"/>
</dbReference>
<dbReference type="InterPro" id="IPR013216">
    <property type="entry name" value="Methyltransf_11"/>
</dbReference>
<keyword evidence="4" id="KW-1185">Reference proteome</keyword>
<dbReference type="Pfam" id="PF13489">
    <property type="entry name" value="Methyltransf_23"/>
    <property type="match status" value="1"/>
</dbReference>
<comment type="caution">
    <text evidence="3">The sequence shown here is derived from an EMBL/GenBank/DDBJ whole genome shotgun (WGS) entry which is preliminary data.</text>
</comment>
<protein>
    <submittedName>
        <fullName evidence="3">Methyltransferase domain-containing protein</fullName>
    </submittedName>
</protein>
<keyword evidence="1" id="KW-0175">Coiled coil</keyword>
<proteinExistence type="predicted"/>
<dbReference type="Proteomes" id="UP001272325">
    <property type="component" value="Unassembled WGS sequence"/>
</dbReference>
<feature type="domain" description="Methyltransferase type 11" evidence="2">
    <location>
        <begin position="34"/>
        <end position="79"/>
    </location>
</feature>
<dbReference type="Pfam" id="PF08241">
    <property type="entry name" value="Methyltransf_11"/>
    <property type="match status" value="1"/>
</dbReference>
<dbReference type="PANTHER" id="PTHR43861">
    <property type="entry name" value="TRANS-ACONITATE 2-METHYLTRANSFERASE-RELATED"/>
    <property type="match status" value="1"/>
</dbReference>
<evidence type="ECO:0000259" key="2">
    <source>
        <dbReference type="Pfam" id="PF08241"/>
    </source>
</evidence>
<feature type="coiled-coil region" evidence="1">
    <location>
        <begin position="514"/>
        <end position="608"/>
    </location>
</feature>
<evidence type="ECO:0000313" key="3">
    <source>
        <dbReference type="EMBL" id="MDW6018304.1"/>
    </source>
</evidence>
<accession>A0ABU4IJM0</accession>
<evidence type="ECO:0000313" key="4">
    <source>
        <dbReference type="Proteomes" id="UP001272325"/>
    </source>
</evidence>
<dbReference type="SUPFAM" id="SSF53335">
    <property type="entry name" value="S-adenosyl-L-methionine-dependent methyltransferases"/>
    <property type="match status" value="2"/>
</dbReference>
<gene>
    <name evidence="3" type="ORF">SBW85_11275</name>
</gene>